<evidence type="ECO:0000256" key="1">
    <source>
        <dbReference type="SAM" id="Phobius"/>
    </source>
</evidence>
<keyword evidence="1" id="KW-1133">Transmembrane helix</keyword>
<feature type="transmembrane region" description="Helical" evidence="1">
    <location>
        <begin position="105"/>
        <end position="128"/>
    </location>
</feature>
<sequence length="141" mass="15012">MKKLYVAAAVYATLGLLAGLFYRTYTVAQDFTGSTQLAVTHTHLLALGFMVMLIVLALDATLKISGSRSFSWFFATYNAGLLLTVGVMVWHGMLQVQGETEVSGAVPGIAGLGHILLTVGMVALLVSLRAPVRDAVARRQA</sequence>
<gene>
    <name evidence="2" type="ORF">GCM10007368_06590</name>
</gene>
<comment type="caution">
    <text evidence="2">The sequence shown here is derived from an EMBL/GenBank/DDBJ whole genome shotgun (WGS) entry which is preliminary data.</text>
</comment>
<feature type="transmembrane region" description="Helical" evidence="1">
    <location>
        <begin position="70"/>
        <end position="93"/>
    </location>
</feature>
<evidence type="ECO:0008006" key="4">
    <source>
        <dbReference type="Google" id="ProtNLM"/>
    </source>
</evidence>
<evidence type="ECO:0000313" key="2">
    <source>
        <dbReference type="EMBL" id="GGI05525.1"/>
    </source>
</evidence>
<keyword evidence="3" id="KW-1185">Reference proteome</keyword>
<accession>A0ABQ2B467</accession>
<feature type="transmembrane region" description="Helical" evidence="1">
    <location>
        <begin position="38"/>
        <end position="58"/>
    </location>
</feature>
<proteinExistence type="predicted"/>
<dbReference type="EMBL" id="BMDG01000002">
    <property type="protein sequence ID" value="GGI05525.1"/>
    <property type="molecule type" value="Genomic_DNA"/>
</dbReference>
<evidence type="ECO:0000313" key="3">
    <source>
        <dbReference type="Proteomes" id="UP000632535"/>
    </source>
</evidence>
<name>A0ABQ2B467_9MICO</name>
<dbReference type="InterPro" id="IPR021299">
    <property type="entry name" value="DUF2871"/>
</dbReference>
<keyword evidence="1" id="KW-0472">Membrane</keyword>
<organism evidence="2 3">
    <name type="scientific">Isoptericola cucumis</name>
    <dbReference type="NCBI Taxonomy" id="1776856"/>
    <lineage>
        <taxon>Bacteria</taxon>
        <taxon>Bacillati</taxon>
        <taxon>Actinomycetota</taxon>
        <taxon>Actinomycetes</taxon>
        <taxon>Micrococcales</taxon>
        <taxon>Promicromonosporaceae</taxon>
        <taxon>Isoptericola</taxon>
    </lineage>
</organism>
<keyword evidence="1" id="KW-0812">Transmembrane</keyword>
<protein>
    <recommendedName>
        <fullName evidence="4">DUF2871 domain-containing protein</fullName>
    </recommendedName>
</protein>
<dbReference type="Pfam" id="PF11070">
    <property type="entry name" value="DUF2871"/>
    <property type="match status" value="1"/>
</dbReference>
<dbReference type="RefSeq" id="WP_188522229.1">
    <property type="nucleotide sequence ID" value="NZ_BMDG01000002.1"/>
</dbReference>
<reference evidence="3" key="1">
    <citation type="journal article" date="2019" name="Int. J. Syst. Evol. Microbiol.">
        <title>The Global Catalogue of Microorganisms (GCM) 10K type strain sequencing project: providing services to taxonomists for standard genome sequencing and annotation.</title>
        <authorList>
            <consortium name="The Broad Institute Genomics Platform"/>
            <consortium name="The Broad Institute Genome Sequencing Center for Infectious Disease"/>
            <person name="Wu L."/>
            <person name="Ma J."/>
        </authorList>
    </citation>
    <scope>NUCLEOTIDE SEQUENCE [LARGE SCALE GENOMIC DNA]</scope>
    <source>
        <strain evidence="3">CCM 8653</strain>
    </source>
</reference>
<dbReference type="Proteomes" id="UP000632535">
    <property type="component" value="Unassembled WGS sequence"/>
</dbReference>